<evidence type="ECO:0000256" key="8">
    <source>
        <dbReference type="ARBA" id="ARBA00023027"/>
    </source>
</evidence>
<dbReference type="GO" id="GO:0005829">
    <property type="term" value="C:cytosol"/>
    <property type="evidence" value="ECO:0007669"/>
    <property type="project" value="TreeGrafter"/>
</dbReference>
<dbReference type="InterPro" id="IPR015375">
    <property type="entry name" value="NADH_PPase-like_N"/>
</dbReference>
<evidence type="ECO:0000256" key="6">
    <source>
        <dbReference type="ARBA" id="ARBA00022801"/>
    </source>
</evidence>
<dbReference type="GO" id="GO:0006742">
    <property type="term" value="P:NADP+ catabolic process"/>
    <property type="evidence" value="ECO:0007669"/>
    <property type="project" value="TreeGrafter"/>
</dbReference>
<dbReference type="InterPro" id="IPR000086">
    <property type="entry name" value="NUDIX_hydrolase_dom"/>
</dbReference>
<dbReference type="AlphaFoldDB" id="A0A1H8LHY5"/>
<evidence type="ECO:0000313" key="11">
    <source>
        <dbReference type="EMBL" id="SEO04754.1"/>
    </source>
</evidence>
<evidence type="ECO:0000313" key="12">
    <source>
        <dbReference type="Proteomes" id="UP000199372"/>
    </source>
</evidence>
<dbReference type="PANTHER" id="PTHR42904:SF6">
    <property type="entry name" value="NAD-CAPPED RNA HYDROLASE NUDT12"/>
    <property type="match status" value="1"/>
</dbReference>
<accession>A0A1H8LHY5</accession>
<gene>
    <name evidence="11" type="ORF">SAMN04488011_11087</name>
</gene>
<dbReference type="InterPro" id="IPR020084">
    <property type="entry name" value="NUDIX_hydrolase_CS"/>
</dbReference>
<dbReference type="RefSeq" id="WP_091846618.1">
    <property type="nucleotide sequence ID" value="NZ_FOCM01000010.1"/>
</dbReference>
<dbReference type="OrthoDB" id="9791656at2"/>
<dbReference type="InterPro" id="IPR049734">
    <property type="entry name" value="NudC-like_C"/>
</dbReference>
<evidence type="ECO:0000256" key="1">
    <source>
        <dbReference type="ARBA" id="ARBA00001946"/>
    </source>
</evidence>
<dbReference type="Pfam" id="PF09297">
    <property type="entry name" value="Zn_ribbon_NUD"/>
    <property type="match status" value="1"/>
</dbReference>
<feature type="domain" description="Nudix hydrolase" evidence="10">
    <location>
        <begin position="179"/>
        <end position="302"/>
    </location>
</feature>
<dbReference type="Gene3D" id="3.90.79.10">
    <property type="entry name" value="Nucleoside Triphosphate Pyrophosphohydrolase"/>
    <property type="match status" value="1"/>
</dbReference>
<dbReference type="EC" id="3.6.1.22" evidence="4"/>
<dbReference type="EMBL" id="FOCM01000010">
    <property type="protein sequence ID" value="SEO04754.1"/>
    <property type="molecule type" value="Genomic_DNA"/>
</dbReference>
<evidence type="ECO:0000256" key="4">
    <source>
        <dbReference type="ARBA" id="ARBA00012381"/>
    </source>
</evidence>
<evidence type="ECO:0000256" key="5">
    <source>
        <dbReference type="ARBA" id="ARBA00022723"/>
    </source>
</evidence>
<dbReference type="GO" id="GO:0046872">
    <property type="term" value="F:metal ion binding"/>
    <property type="evidence" value="ECO:0007669"/>
    <property type="project" value="UniProtKB-KW"/>
</dbReference>
<dbReference type="InterPro" id="IPR050241">
    <property type="entry name" value="NAD-cap_RNA_hydrolase_NudC"/>
</dbReference>
<dbReference type="GO" id="GO:0035529">
    <property type="term" value="F:NADH pyrophosphatase activity"/>
    <property type="evidence" value="ECO:0007669"/>
    <property type="project" value="TreeGrafter"/>
</dbReference>
<evidence type="ECO:0000256" key="7">
    <source>
        <dbReference type="ARBA" id="ARBA00022842"/>
    </source>
</evidence>
<comment type="similarity">
    <text evidence="3">Belongs to the Nudix hydrolase family. NudC subfamily.</text>
</comment>
<dbReference type="GO" id="GO:0019677">
    <property type="term" value="P:NAD+ catabolic process"/>
    <property type="evidence" value="ECO:0007669"/>
    <property type="project" value="TreeGrafter"/>
</dbReference>
<keyword evidence="5" id="KW-0479">Metal-binding</keyword>
<dbReference type="Pfam" id="PF09296">
    <property type="entry name" value="NUDIX-like"/>
    <property type="match status" value="1"/>
</dbReference>
<name>A0A1H8LHY5_9RHOB</name>
<dbReference type="SUPFAM" id="SSF55811">
    <property type="entry name" value="Nudix"/>
    <property type="match status" value="1"/>
</dbReference>
<keyword evidence="12" id="KW-1185">Reference proteome</keyword>
<organism evidence="11 12">
    <name type="scientific">Palleronia pelagia</name>
    <dbReference type="NCBI Taxonomy" id="387096"/>
    <lineage>
        <taxon>Bacteria</taxon>
        <taxon>Pseudomonadati</taxon>
        <taxon>Pseudomonadota</taxon>
        <taxon>Alphaproteobacteria</taxon>
        <taxon>Rhodobacterales</taxon>
        <taxon>Roseobacteraceae</taxon>
        <taxon>Palleronia</taxon>
    </lineage>
</organism>
<dbReference type="PROSITE" id="PS00893">
    <property type="entry name" value="NUDIX_BOX"/>
    <property type="match status" value="1"/>
</dbReference>
<dbReference type="PROSITE" id="PS51462">
    <property type="entry name" value="NUDIX"/>
    <property type="match status" value="1"/>
</dbReference>
<dbReference type="NCBIfam" id="NF001299">
    <property type="entry name" value="PRK00241.1"/>
    <property type="match status" value="1"/>
</dbReference>
<comment type="cofactor">
    <cofactor evidence="1">
        <name>Mg(2+)</name>
        <dbReference type="ChEBI" id="CHEBI:18420"/>
    </cofactor>
</comment>
<protein>
    <recommendedName>
        <fullName evidence="4">NAD(+) diphosphatase</fullName>
        <ecNumber evidence="4">3.6.1.22</ecNumber>
    </recommendedName>
</protein>
<evidence type="ECO:0000256" key="2">
    <source>
        <dbReference type="ARBA" id="ARBA00001947"/>
    </source>
</evidence>
<dbReference type="Proteomes" id="UP000199372">
    <property type="component" value="Unassembled WGS sequence"/>
</dbReference>
<evidence type="ECO:0000256" key="9">
    <source>
        <dbReference type="ARBA" id="ARBA00023679"/>
    </source>
</evidence>
<comment type="cofactor">
    <cofactor evidence="2">
        <name>Zn(2+)</name>
        <dbReference type="ChEBI" id="CHEBI:29105"/>
    </cofactor>
</comment>
<dbReference type="InterPro" id="IPR015376">
    <property type="entry name" value="Znr_NADH_PPase"/>
</dbReference>
<comment type="catalytic activity">
    <reaction evidence="9">
        <text>a 5'-end NAD(+)-phospho-ribonucleoside in mRNA + H2O = a 5'-end phospho-adenosine-phospho-ribonucleoside in mRNA + beta-nicotinamide D-ribonucleotide + 2 H(+)</text>
        <dbReference type="Rhea" id="RHEA:60876"/>
        <dbReference type="Rhea" id="RHEA-COMP:15698"/>
        <dbReference type="Rhea" id="RHEA-COMP:15719"/>
        <dbReference type="ChEBI" id="CHEBI:14649"/>
        <dbReference type="ChEBI" id="CHEBI:15377"/>
        <dbReference type="ChEBI" id="CHEBI:15378"/>
        <dbReference type="ChEBI" id="CHEBI:144029"/>
        <dbReference type="ChEBI" id="CHEBI:144051"/>
    </reaction>
    <physiologicalReaction direction="left-to-right" evidence="9">
        <dbReference type="Rhea" id="RHEA:60877"/>
    </physiologicalReaction>
</comment>
<keyword evidence="8" id="KW-0520">NAD</keyword>
<dbReference type="Gene3D" id="3.90.79.20">
    <property type="match status" value="1"/>
</dbReference>
<proteinExistence type="inferred from homology"/>
<dbReference type="Pfam" id="PF00293">
    <property type="entry name" value="NUDIX"/>
    <property type="match status" value="1"/>
</dbReference>
<dbReference type="PANTHER" id="PTHR42904">
    <property type="entry name" value="NUDIX HYDROLASE, NUDC SUBFAMILY"/>
    <property type="match status" value="1"/>
</dbReference>
<reference evidence="12" key="1">
    <citation type="submission" date="2016-10" db="EMBL/GenBank/DDBJ databases">
        <authorList>
            <person name="Varghese N."/>
            <person name="Submissions S."/>
        </authorList>
    </citation>
    <scope>NUCLEOTIDE SEQUENCE [LARGE SCALE GENOMIC DNA]</scope>
    <source>
        <strain evidence="12">DSM 26893</strain>
    </source>
</reference>
<keyword evidence="6" id="KW-0378">Hydrolase</keyword>
<dbReference type="InterPro" id="IPR015797">
    <property type="entry name" value="NUDIX_hydrolase-like_dom_sf"/>
</dbReference>
<keyword evidence="7" id="KW-0460">Magnesium</keyword>
<evidence type="ECO:0000256" key="3">
    <source>
        <dbReference type="ARBA" id="ARBA00009595"/>
    </source>
</evidence>
<dbReference type="CDD" id="cd03429">
    <property type="entry name" value="NUDIX_NADH_pyrophosphatase_Nudt13"/>
    <property type="match status" value="1"/>
</dbReference>
<evidence type="ECO:0000259" key="10">
    <source>
        <dbReference type="PROSITE" id="PS51462"/>
    </source>
</evidence>
<sequence length="318" mass="35064">MKHAERVTFGGSRLDRAAHLRKDVAALRTAAGARVLTFWRGKPLVRGNAEAPGLAEIRPDAAALNDAGQLILLGVDEKGPILAASLDRWQPDEIPESLNAFLDPSVQRHPALPDDHGFHELRALMTRLTPREAELAATARGLFEWHRIHRFCARCGAESEMAQAGWQRDCPACGAHHFPRCDPVAIMLITHGNDLLLGRSPGWPERMYSLLAGFVEPGETIEAAVRRETFEEAGIRVGPVRYLASQPWPFPASLMLGCHGTATSREIRIDPAEIEDALWVSREELMRAVSGEHPDIAPARPGAIAHFLIRHWLADTLD</sequence>